<accession>A0A4S3JAM8</accession>
<proteinExistence type="predicted"/>
<reference evidence="1 2" key="1">
    <citation type="submission" date="2019-03" db="EMBL/GenBank/DDBJ databases">
        <title>The genome sequence of a newly discovered highly antifungal drug resistant Aspergillus species, Aspergillus tanneri NIH 1004.</title>
        <authorList>
            <person name="Mounaud S."/>
            <person name="Singh I."/>
            <person name="Joardar V."/>
            <person name="Pakala S."/>
            <person name="Pakala S."/>
            <person name="Venepally P."/>
            <person name="Hoover J."/>
            <person name="Nierman W."/>
            <person name="Chung J."/>
            <person name="Losada L."/>
        </authorList>
    </citation>
    <scope>NUCLEOTIDE SEQUENCE [LARGE SCALE GENOMIC DNA]</scope>
    <source>
        <strain evidence="1 2">NIH1004</strain>
    </source>
</reference>
<gene>
    <name evidence="1" type="ORF">EYZ11_008391</name>
</gene>
<dbReference type="Proteomes" id="UP000308092">
    <property type="component" value="Unassembled WGS sequence"/>
</dbReference>
<dbReference type="EMBL" id="SOSA01000356">
    <property type="protein sequence ID" value="THC92146.1"/>
    <property type="molecule type" value="Genomic_DNA"/>
</dbReference>
<evidence type="ECO:0000313" key="2">
    <source>
        <dbReference type="Proteomes" id="UP000308092"/>
    </source>
</evidence>
<dbReference type="AlphaFoldDB" id="A0A4S3JAM8"/>
<organism evidence="1 2">
    <name type="scientific">Aspergillus tanneri</name>
    <dbReference type="NCBI Taxonomy" id="1220188"/>
    <lineage>
        <taxon>Eukaryota</taxon>
        <taxon>Fungi</taxon>
        <taxon>Dikarya</taxon>
        <taxon>Ascomycota</taxon>
        <taxon>Pezizomycotina</taxon>
        <taxon>Eurotiomycetes</taxon>
        <taxon>Eurotiomycetidae</taxon>
        <taxon>Eurotiales</taxon>
        <taxon>Aspergillaceae</taxon>
        <taxon>Aspergillus</taxon>
        <taxon>Aspergillus subgen. Circumdati</taxon>
    </lineage>
</organism>
<keyword evidence="2" id="KW-1185">Reference proteome</keyword>
<evidence type="ECO:0000313" key="1">
    <source>
        <dbReference type="EMBL" id="THC92146.1"/>
    </source>
</evidence>
<protein>
    <submittedName>
        <fullName evidence="1">Uncharacterized protein</fullName>
    </submittedName>
</protein>
<name>A0A4S3JAM8_9EURO</name>
<sequence>MVFDDDALLVLETLFTANWPKAESSSILFKRNQGSPKLECP</sequence>
<comment type="caution">
    <text evidence="1">The sequence shown here is derived from an EMBL/GenBank/DDBJ whole genome shotgun (WGS) entry which is preliminary data.</text>
</comment>
<dbReference type="VEuPathDB" id="FungiDB:EYZ11_008391"/>